<reference evidence="2 3" key="1">
    <citation type="submission" date="2023-02" db="EMBL/GenBank/DDBJ databases">
        <title>Evolution of Hrp T3SS in non-pathogenic Pseudomonas fluorescens.</title>
        <authorList>
            <person name="Liao K."/>
            <person name="Wei H."/>
            <person name="Gu Y."/>
        </authorList>
    </citation>
    <scope>NUCLEOTIDE SEQUENCE [LARGE SCALE GENOMIC DNA]</scope>
    <source>
        <strain evidence="2 3">FP205</strain>
    </source>
</reference>
<organism evidence="2 3">
    <name type="scientific">Pseudomonas hefeiensis</name>
    <dbReference type="NCBI Taxonomy" id="2738125"/>
    <lineage>
        <taxon>Bacteria</taxon>
        <taxon>Pseudomonadati</taxon>
        <taxon>Pseudomonadota</taxon>
        <taxon>Gammaproteobacteria</taxon>
        <taxon>Pseudomonadales</taxon>
        <taxon>Pseudomonadaceae</taxon>
        <taxon>Pseudomonas</taxon>
    </lineage>
</organism>
<dbReference type="InterPro" id="IPR006311">
    <property type="entry name" value="TAT_signal"/>
</dbReference>
<dbReference type="Proteomes" id="UP001230339">
    <property type="component" value="Chromosome"/>
</dbReference>
<proteinExistence type="predicted"/>
<dbReference type="PANTHER" id="PTHR30006">
    <property type="entry name" value="THIAMINE-BINDING PERIPLASMIC PROTEIN-RELATED"/>
    <property type="match status" value="1"/>
</dbReference>
<evidence type="ECO:0000256" key="1">
    <source>
        <dbReference type="ARBA" id="ARBA00022729"/>
    </source>
</evidence>
<gene>
    <name evidence="2" type="ORF">PSH57_11025</name>
</gene>
<dbReference type="EMBL" id="CP117449">
    <property type="protein sequence ID" value="WLH14798.1"/>
    <property type="molecule type" value="Genomic_DNA"/>
</dbReference>
<accession>A0ABY9GGP1</accession>
<dbReference type="NCBIfam" id="TIGR01409">
    <property type="entry name" value="TAT_signal_seq"/>
    <property type="match status" value="1"/>
</dbReference>
<keyword evidence="3" id="KW-1185">Reference proteome</keyword>
<dbReference type="PROSITE" id="PS51318">
    <property type="entry name" value="TAT"/>
    <property type="match status" value="1"/>
</dbReference>
<dbReference type="InterPro" id="IPR019546">
    <property type="entry name" value="TAT_signal_bac_arc"/>
</dbReference>
<protein>
    <submittedName>
        <fullName evidence="2">Extracellular solute-binding protein</fullName>
    </submittedName>
</protein>
<evidence type="ECO:0000313" key="2">
    <source>
        <dbReference type="EMBL" id="WLH14798.1"/>
    </source>
</evidence>
<dbReference type="SUPFAM" id="SSF53850">
    <property type="entry name" value="Periplasmic binding protein-like II"/>
    <property type="match status" value="1"/>
</dbReference>
<sequence length="375" mass="41139">MAAQRRAITEPPKHGYPLTTIKQQQRRGIDMVEFTRRRFLQASGIAGAGLAAGLIRPSFAADESLYAAAQKEGALNLYWGSYEQQTIEAIRDAFTRRYTGIKVNLLRQASQTIYTRLRLELQNNAPNCDSLGSTNILHYLELKKIGALMPYKPAGTEFLPQEFQGLDKDETYQVGAISLTSLNFQSDKVTSAPTSWEAALDAQWANKLTVGSPSFSGDVASWVVAIRKKYGDHYLKELAKLKPKVGQSNVDTVTDILSGERLVGLGAPFSYSLAQKAAGNPINVVTPTDGTILNLGLSAIPLKAPHPNAAKLFSGFLYDPEVSQILAANFWPTLRTDVPWAEGRSLSQLIWYRNPPEDLAAEVAEGIAKWKEIIG</sequence>
<dbReference type="Gene3D" id="3.40.190.10">
    <property type="entry name" value="Periplasmic binding protein-like II"/>
    <property type="match status" value="2"/>
</dbReference>
<keyword evidence="1" id="KW-0732">Signal</keyword>
<name>A0ABY9GGP1_9PSED</name>
<dbReference type="Pfam" id="PF13343">
    <property type="entry name" value="SBP_bac_6"/>
    <property type="match status" value="1"/>
</dbReference>
<dbReference type="RefSeq" id="WP_305389484.1">
    <property type="nucleotide sequence ID" value="NZ_CP117426.1"/>
</dbReference>
<dbReference type="PANTHER" id="PTHR30006:SF24">
    <property type="entry name" value="SLL0237 PROTEIN"/>
    <property type="match status" value="1"/>
</dbReference>
<evidence type="ECO:0000313" key="3">
    <source>
        <dbReference type="Proteomes" id="UP001230339"/>
    </source>
</evidence>